<reference evidence="2" key="1">
    <citation type="submission" date="2020-11" db="EMBL/GenBank/DDBJ databases">
        <title>Bacterial whole genome sequence for Panacibacter sp. DH6.</title>
        <authorList>
            <person name="Le V."/>
            <person name="Ko S."/>
            <person name="Ahn C.-Y."/>
            <person name="Oh H.-M."/>
        </authorList>
    </citation>
    <scope>NUCLEOTIDE SEQUENCE</scope>
    <source>
        <strain evidence="2">DH6</strain>
    </source>
</reference>
<keyword evidence="1" id="KW-0472">Membrane</keyword>
<dbReference type="Proteomes" id="UP000628448">
    <property type="component" value="Unassembled WGS sequence"/>
</dbReference>
<comment type="caution">
    <text evidence="2">The sequence shown here is derived from an EMBL/GenBank/DDBJ whole genome shotgun (WGS) entry which is preliminary data.</text>
</comment>
<keyword evidence="1" id="KW-1133">Transmembrane helix</keyword>
<keyword evidence="1" id="KW-0812">Transmembrane</keyword>
<dbReference type="RefSeq" id="WP_196992408.1">
    <property type="nucleotide sequence ID" value="NZ_JADWYR010000002.1"/>
</dbReference>
<feature type="transmembrane region" description="Helical" evidence="1">
    <location>
        <begin position="45"/>
        <end position="60"/>
    </location>
</feature>
<evidence type="ECO:0000313" key="3">
    <source>
        <dbReference type="Proteomes" id="UP000628448"/>
    </source>
</evidence>
<evidence type="ECO:0000313" key="2">
    <source>
        <dbReference type="EMBL" id="MBG9378372.1"/>
    </source>
</evidence>
<dbReference type="EMBL" id="JADWYR010000002">
    <property type="protein sequence ID" value="MBG9378372.1"/>
    <property type="molecule type" value="Genomic_DNA"/>
</dbReference>
<evidence type="ECO:0000256" key="1">
    <source>
        <dbReference type="SAM" id="Phobius"/>
    </source>
</evidence>
<sequence length="186" mass="21877">MQQEYRLVIKNDRYQTVDLFRVIFLSILCTGFIIIAYYNNDMMDMFWPMMLCISIAFAQNEKIVTRFAFMRFLRIHRSAFIWAIAGSFFLFPWWITLLVTTICILQLSVKEHFHVIAAGNQLTITSLPEKIIDWKSLQNVVIKDDLLTIDYRNNKIFQAPVNTTSSNIGNEAEFNEFCRLQISSHQ</sequence>
<accession>A0A931GZV3</accession>
<keyword evidence="3" id="KW-1185">Reference proteome</keyword>
<feature type="transmembrane region" description="Helical" evidence="1">
    <location>
        <begin position="80"/>
        <end position="107"/>
    </location>
</feature>
<gene>
    <name evidence="2" type="ORF">I5907_19190</name>
</gene>
<dbReference type="AlphaFoldDB" id="A0A931GZV3"/>
<proteinExistence type="predicted"/>
<name>A0A931GZV3_9BACT</name>
<organism evidence="2 3">
    <name type="scientific">Panacibacter microcysteis</name>
    <dbReference type="NCBI Taxonomy" id="2793269"/>
    <lineage>
        <taxon>Bacteria</taxon>
        <taxon>Pseudomonadati</taxon>
        <taxon>Bacteroidota</taxon>
        <taxon>Chitinophagia</taxon>
        <taxon>Chitinophagales</taxon>
        <taxon>Chitinophagaceae</taxon>
        <taxon>Panacibacter</taxon>
    </lineage>
</organism>
<feature type="transmembrane region" description="Helical" evidence="1">
    <location>
        <begin position="20"/>
        <end position="39"/>
    </location>
</feature>
<protein>
    <submittedName>
        <fullName evidence="2">Uncharacterized protein</fullName>
    </submittedName>
</protein>